<dbReference type="PANTHER" id="PTHR43464:SF19">
    <property type="entry name" value="UBIQUINONE BIOSYNTHESIS O-METHYLTRANSFERASE, MITOCHONDRIAL"/>
    <property type="match status" value="1"/>
</dbReference>
<dbReference type="AlphaFoldDB" id="A0A7C9IUF7"/>
<comment type="caution">
    <text evidence="6">The sequence shown here is derived from an EMBL/GenBank/DDBJ whole genome shotgun (WGS) entry which is preliminary data.</text>
</comment>
<dbReference type="InterPro" id="IPR010251">
    <property type="entry name" value="Mg_prot_MeTrfase"/>
</dbReference>
<evidence type="ECO:0000259" key="5">
    <source>
        <dbReference type="Pfam" id="PF07109"/>
    </source>
</evidence>
<dbReference type="Pfam" id="PF07109">
    <property type="entry name" value="Mg-por_mtran_C"/>
    <property type="match status" value="1"/>
</dbReference>
<organism evidence="6 7">
    <name type="scientific">Kangsaoukella pontilimi</name>
    <dbReference type="NCBI Taxonomy" id="2691042"/>
    <lineage>
        <taxon>Bacteria</taxon>
        <taxon>Pseudomonadati</taxon>
        <taxon>Pseudomonadota</taxon>
        <taxon>Alphaproteobacteria</taxon>
        <taxon>Rhodobacterales</taxon>
        <taxon>Paracoccaceae</taxon>
        <taxon>Kangsaoukella</taxon>
    </lineage>
</organism>
<dbReference type="Gene3D" id="3.40.50.150">
    <property type="entry name" value="Vaccinia Virus protein VP39"/>
    <property type="match status" value="1"/>
</dbReference>
<keyword evidence="7" id="KW-1185">Reference proteome</keyword>
<evidence type="ECO:0000256" key="1">
    <source>
        <dbReference type="ARBA" id="ARBA00022603"/>
    </source>
</evidence>
<dbReference type="SUPFAM" id="SSF53335">
    <property type="entry name" value="S-adenosyl-L-methionine-dependent methyltransferases"/>
    <property type="match status" value="1"/>
</dbReference>
<dbReference type="PROSITE" id="PS51556">
    <property type="entry name" value="SAM_MT_MG_PIX"/>
    <property type="match status" value="1"/>
</dbReference>
<dbReference type="InterPro" id="IPR010940">
    <property type="entry name" value="Mg_prot_MeTrfase_C"/>
</dbReference>
<proteinExistence type="predicted"/>
<keyword evidence="1 6" id="KW-0489">Methyltransferase</keyword>
<dbReference type="GO" id="GO:0015995">
    <property type="term" value="P:chlorophyll biosynthetic process"/>
    <property type="evidence" value="ECO:0007669"/>
    <property type="project" value="UniProtKB-UniRule"/>
</dbReference>
<evidence type="ECO:0000313" key="6">
    <source>
        <dbReference type="EMBL" id="MXQ09785.1"/>
    </source>
</evidence>
<keyword evidence="3" id="KW-0949">S-adenosyl-L-methionine</keyword>
<dbReference type="GO" id="GO:0032259">
    <property type="term" value="P:methylation"/>
    <property type="evidence" value="ECO:0007669"/>
    <property type="project" value="UniProtKB-KW"/>
</dbReference>
<dbReference type="PANTHER" id="PTHR43464">
    <property type="entry name" value="METHYLTRANSFERASE"/>
    <property type="match status" value="1"/>
</dbReference>
<name>A0A7C9IUF7_9RHOB</name>
<evidence type="ECO:0000256" key="2">
    <source>
        <dbReference type="ARBA" id="ARBA00022679"/>
    </source>
</evidence>
<dbReference type="CDD" id="cd02440">
    <property type="entry name" value="AdoMet_MTases"/>
    <property type="match status" value="1"/>
</dbReference>
<dbReference type="InterPro" id="IPR029063">
    <property type="entry name" value="SAM-dependent_MTases_sf"/>
</dbReference>
<keyword evidence="2 6" id="KW-0808">Transferase</keyword>
<evidence type="ECO:0000313" key="7">
    <source>
        <dbReference type="Proteomes" id="UP000480350"/>
    </source>
</evidence>
<gene>
    <name evidence="6" type="ORF">GQ651_18210</name>
</gene>
<sequence length="226" mass="24696">MTYQDTRDRLETYFDRTASRTWEALTSDAPVSRIRQTVREGRDAMRAELLSILPTDLRGAHVLDAGAGAGQMSIELAERGAMVTAIDISPSLLAVAERRTPEHLKGRISYRPGDMLDPELGHFDAVIAMDSLIHYTAADIARALDRLTRQSSGPVAFTVAPKTALLTAMWWAGKAFPRSDRSPAIQPHKAATISNHLAKLGSSADLSVHARISRGFYISQAMEARA</sequence>
<dbReference type="EMBL" id="WUPT01000005">
    <property type="protein sequence ID" value="MXQ09785.1"/>
    <property type="molecule type" value="Genomic_DNA"/>
</dbReference>
<dbReference type="RefSeq" id="WP_160765707.1">
    <property type="nucleotide sequence ID" value="NZ_WUPT01000005.1"/>
</dbReference>
<feature type="domain" description="Magnesium-protoporphyrin IX methyltransferase C-terminal" evidence="5">
    <location>
        <begin position="128"/>
        <end position="225"/>
    </location>
</feature>
<protein>
    <recommendedName>
        <fullName evidence="4">Magnesium protoporphyrin IX methyltransferase</fullName>
        <ecNumber evidence="4">2.1.1.11</ecNumber>
    </recommendedName>
</protein>
<dbReference type="GO" id="GO:0046406">
    <property type="term" value="F:magnesium protoporphyrin IX methyltransferase activity"/>
    <property type="evidence" value="ECO:0007669"/>
    <property type="project" value="UniProtKB-UniRule"/>
</dbReference>
<dbReference type="NCBIfam" id="TIGR02021">
    <property type="entry name" value="BchM-ChlM"/>
    <property type="match status" value="1"/>
</dbReference>
<accession>A0A7C9IUF7</accession>
<evidence type="ECO:0000256" key="3">
    <source>
        <dbReference type="ARBA" id="ARBA00022691"/>
    </source>
</evidence>
<dbReference type="Proteomes" id="UP000480350">
    <property type="component" value="Unassembled WGS sequence"/>
</dbReference>
<evidence type="ECO:0000256" key="4">
    <source>
        <dbReference type="NCBIfam" id="TIGR02021"/>
    </source>
</evidence>
<reference evidence="6 7" key="2">
    <citation type="submission" date="2020-03" db="EMBL/GenBank/DDBJ databases">
        <title>Kangsaoukella pontilimi gen. nov., sp. nov., a new member of the family Rhodobacteraceae isolated from a tidal mudflat.</title>
        <authorList>
            <person name="Kim I.S."/>
        </authorList>
    </citation>
    <scope>NUCLEOTIDE SEQUENCE [LARGE SCALE GENOMIC DNA]</scope>
    <source>
        <strain evidence="6 7">GH1-50</strain>
    </source>
</reference>
<dbReference type="EC" id="2.1.1.11" evidence="4"/>
<reference evidence="6 7" key="1">
    <citation type="submission" date="2019-12" db="EMBL/GenBank/DDBJ databases">
        <authorList>
            <person name="Lee S.D."/>
        </authorList>
    </citation>
    <scope>NUCLEOTIDE SEQUENCE [LARGE SCALE GENOMIC DNA]</scope>
    <source>
        <strain evidence="6 7">GH1-50</strain>
    </source>
</reference>